<keyword evidence="1" id="KW-1133">Transmembrane helix</keyword>
<gene>
    <name evidence="2" type="ORF">Ate02nite_71120</name>
</gene>
<reference evidence="2" key="1">
    <citation type="submission" date="2021-01" db="EMBL/GenBank/DDBJ databases">
        <title>Whole genome shotgun sequence of Actinoplanes tereljensis NBRC 105297.</title>
        <authorList>
            <person name="Komaki H."/>
            <person name="Tamura T."/>
        </authorList>
    </citation>
    <scope>NUCLEOTIDE SEQUENCE</scope>
    <source>
        <strain evidence="2">NBRC 105297</strain>
    </source>
</reference>
<evidence type="ECO:0000256" key="1">
    <source>
        <dbReference type="SAM" id="Phobius"/>
    </source>
</evidence>
<feature type="transmembrane region" description="Helical" evidence="1">
    <location>
        <begin position="12"/>
        <end position="34"/>
    </location>
</feature>
<feature type="transmembrane region" description="Helical" evidence="1">
    <location>
        <begin position="54"/>
        <end position="74"/>
    </location>
</feature>
<keyword evidence="3" id="KW-1185">Reference proteome</keyword>
<feature type="transmembrane region" description="Helical" evidence="1">
    <location>
        <begin position="113"/>
        <end position="132"/>
    </location>
</feature>
<feature type="transmembrane region" description="Helical" evidence="1">
    <location>
        <begin position="86"/>
        <end position="101"/>
    </location>
</feature>
<evidence type="ECO:0008006" key="4">
    <source>
        <dbReference type="Google" id="ProtNLM"/>
    </source>
</evidence>
<dbReference type="Proteomes" id="UP000623608">
    <property type="component" value="Unassembled WGS sequence"/>
</dbReference>
<keyword evidence="1" id="KW-0812">Transmembrane</keyword>
<accession>A0A919TXZ5</accession>
<sequence>MAHNPVNHPLRPMYRVLGFVAGAYLVVFGIVGLIQTSGDDFTGKSPDLVLGQGGNLLLSIISLAVGVIVLIITAIGRNLDTVGDQYLGYGLLVLGTYGLAFSRTDANVFGQDIATVIVTYIVGLALITVSLYSKVAPAAQAGAPRQVREGRTA</sequence>
<proteinExistence type="predicted"/>
<dbReference type="AlphaFoldDB" id="A0A919TXZ5"/>
<dbReference type="EMBL" id="BOMY01000045">
    <property type="protein sequence ID" value="GIF24382.1"/>
    <property type="molecule type" value="Genomic_DNA"/>
</dbReference>
<name>A0A919TXZ5_9ACTN</name>
<evidence type="ECO:0000313" key="2">
    <source>
        <dbReference type="EMBL" id="GIF24382.1"/>
    </source>
</evidence>
<dbReference type="RefSeq" id="WP_203812253.1">
    <property type="nucleotide sequence ID" value="NZ_BOMY01000045.1"/>
</dbReference>
<dbReference type="Pfam" id="PF14325">
    <property type="entry name" value="DUF4383"/>
    <property type="match status" value="1"/>
</dbReference>
<comment type="caution">
    <text evidence="2">The sequence shown here is derived from an EMBL/GenBank/DDBJ whole genome shotgun (WGS) entry which is preliminary data.</text>
</comment>
<protein>
    <recommendedName>
        <fullName evidence="4">DUF4383 domain-containing protein</fullName>
    </recommendedName>
</protein>
<evidence type="ECO:0000313" key="3">
    <source>
        <dbReference type="Proteomes" id="UP000623608"/>
    </source>
</evidence>
<keyword evidence="1" id="KW-0472">Membrane</keyword>
<organism evidence="2 3">
    <name type="scientific">Paractinoplanes tereljensis</name>
    <dbReference type="NCBI Taxonomy" id="571912"/>
    <lineage>
        <taxon>Bacteria</taxon>
        <taxon>Bacillati</taxon>
        <taxon>Actinomycetota</taxon>
        <taxon>Actinomycetes</taxon>
        <taxon>Micromonosporales</taxon>
        <taxon>Micromonosporaceae</taxon>
        <taxon>Paractinoplanes</taxon>
    </lineage>
</organism>